<dbReference type="STRING" id="1462993.A6V36_04280"/>
<proteinExistence type="predicted"/>
<name>A0A1A9N4T1_9BURK</name>
<organism evidence="2 5">
    <name type="scientific">Paraburkholderia ginsengiterrae</name>
    <dbReference type="NCBI Taxonomy" id="1462993"/>
    <lineage>
        <taxon>Bacteria</taxon>
        <taxon>Pseudomonadati</taxon>
        <taxon>Pseudomonadota</taxon>
        <taxon>Betaproteobacteria</taxon>
        <taxon>Burkholderiales</taxon>
        <taxon>Burkholderiaceae</taxon>
        <taxon>Paraburkholderia</taxon>
    </lineage>
</organism>
<evidence type="ECO:0000313" key="5">
    <source>
        <dbReference type="Proteomes" id="UP000078116"/>
    </source>
</evidence>
<evidence type="ECO:0000313" key="4">
    <source>
        <dbReference type="Proteomes" id="UP000077961"/>
    </source>
</evidence>
<dbReference type="AlphaFoldDB" id="A0A1A9N4T1"/>
<comment type="caution">
    <text evidence="2">The sequence shown here is derived from an EMBL/GenBank/DDBJ whole genome shotgun (WGS) entry which is preliminary data.</text>
</comment>
<sequence length="151" mass="16093">MNRSPLFATLFAALFASFATLSAAPAFARDTVSYYPVDQALKSEPGKVSDDVALYFAGQPHPAVVKTMGEFATNKKTNAFGKSDLQACQHVFLSAVIELQERARKEGGNAVVNIKSNYKNELRESATEFTCGAGAVIAGVALTGDVVTLRK</sequence>
<dbReference type="RefSeq" id="WP_064268569.1">
    <property type="nucleotide sequence ID" value="NZ_LXJZ01000176.1"/>
</dbReference>
<dbReference type="Proteomes" id="UP000077961">
    <property type="component" value="Unassembled WGS sequence"/>
</dbReference>
<keyword evidence="1" id="KW-0732">Signal</keyword>
<reference evidence="4 5" key="1">
    <citation type="submission" date="2016-04" db="EMBL/GenBank/DDBJ databases">
        <title>Reclassification of Paraburkholderia panaciterrae (Farh et al. 2015) Dobritsa &amp; Samadpour 2016 as a later homotypic synonym of Paraburkholderia ginsengiterrae (Farh et al. 2015) Dobritsa &amp; Samadpour 2016.</title>
        <authorList>
            <person name="Dobritsa A.P."/>
            <person name="Kutumbaka K."/>
            <person name="Samadpour M."/>
        </authorList>
    </citation>
    <scope>NUCLEOTIDE SEQUENCE [LARGE SCALE GENOMIC DNA]</scope>
    <source>
        <strain evidence="2 5">DCY85</strain>
        <strain evidence="3 4">DCY85-1</strain>
    </source>
</reference>
<evidence type="ECO:0000313" key="2">
    <source>
        <dbReference type="EMBL" id="OAJ57545.1"/>
    </source>
</evidence>
<evidence type="ECO:0000256" key="1">
    <source>
        <dbReference type="SAM" id="SignalP"/>
    </source>
</evidence>
<keyword evidence="4" id="KW-1185">Reference proteome</keyword>
<protein>
    <submittedName>
        <fullName evidence="2">Excinuclease ABC subunit A</fullName>
    </submittedName>
</protein>
<feature type="signal peptide" evidence="1">
    <location>
        <begin position="1"/>
        <end position="28"/>
    </location>
</feature>
<evidence type="ECO:0000313" key="3">
    <source>
        <dbReference type="EMBL" id="OAJ58161.1"/>
    </source>
</evidence>
<gene>
    <name evidence="3" type="ORF">A6V36_04280</name>
    <name evidence="2" type="ORF">A6V37_04865</name>
</gene>
<feature type="chain" id="PRO_5008393572" evidence="1">
    <location>
        <begin position="29"/>
        <end position="151"/>
    </location>
</feature>
<dbReference type="Proteomes" id="UP000078116">
    <property type="component" value="Unassembled WGS sequence"/>
</dbReference>
<dbReference type="EMBL" id="LXJZ01000176">
    <property type="protein sequence ID" value="OAJ58161.1"/>
    <property type="molecule type" value="Genomic_DNA"/>
</dbReference>
<accession>A0A1A9N4T1</accession>
<dbReference type="EMBL" id="LXKA01000327">
    <property type="protein sequence ID" value="OAJ57545.1"/>
    <property type="molecule type" value="Genomic_DNA"/>
</dbReference>